<organism evidence="2 3">
    <name type="scientific">Endozoicomonas lisbonensis</name>
    <dbReference type="NCBI Taxonomy" id="3120522"/>
    <lineage>
        <taxon>Bacteria</taxon>
        <taxon>Pseudomonadati</taxon>
        <taxon>Pseudomonadota</taxon>
        <taxon>Gammaproteobacteria</taxon>
        <taxon>Oceanospirillales</taxon>
        <taxon>Endozoicomonadaceae</taxon>
        <taxon>Endozoicomonas</taxon>
    </lineage>
</organism>
<reference evidence="2 3" key="1">
    <citation type="submission" date="2024-06" db="EMBL/GenBank/DDBJ databases">
        <title>Genomic Encyclopedia of Type Strains, Phase V (KMG-V): Genome sequencing to study the core and pangenomes of soil and plant-associated prokaryotes.</title>
        <authorList>
            <person name="Whitman W."/>
        </authorList>
    </citation>
    <scope>NUCLEOTIDE SEQUENCE [LARGE SCALE GENOMIC DNA]</scope>
    <source>
        <strain evidence="2 3">NE40</strain>
    </source>
</reference>
<evidence type="ECO:0000256" key="1">
    <source>
        <dbReference type="SAM" id="SignalP"/>
    </source>
</evidence>
<dbReference type="Proteomes" id="UP001549366">
    <property type="component" value="Unassembled WGS sequence"/>
</dbReference>
<proteinExistence type="predicted"/>
<comment type="caution">
    <text evidence="2">The sequence shown here is derived from an EMBL/GenBank/DDBJ whole genome shotgun (WGS) entry which is preliminary data.</text>
</comment>
<feature type="chain" id="PRO_5046750260" description="Alpha/beta hydrolase" evidence="1">
    <location>
        <begin position="21"/>
        <end position="200"/>
    </location>
</feature>
<protein>
    <recommendedName>
        <fullName evidence="4">Alpha/beta hydrolase</fullName>
    </recommendedName>
</protein>
<dbReference type="InterPro" id="IPR029045">
    <property type="entry name" value="ClpP/crotonase-like_dom_sf"/>
</dbReference>
<keyword evidence="1" id="KW-0732">Signal</keyword>
<dbReference type="SUPFAM" id="SSF52096">
    <property type="entry name" value="ClpP/crotonase"/>
    <property type="match status" value="1"/>
</dbReference>
<keyword evidence="3" id="KW-1185">Reference proteome</keyword>
<sequence length="200" mass="22722">MSKNKRFQLTATLLLTLVLAACYSLSQKDDYPPVTFTVKGRSAEMRGVIDNTILERLKRLMKEHPQVNRIVMVDVEGSVDDAANLEAARYVRYNKFNTLVPSDGVIASGGTDFFLAGVERTVSPGGRVGVHSWGTGEDEEYRTAKDFPQNHPEHDKYLDYYRKMGIPADFYWYTLDAAPFDGIHWMDRTELKKYKLITTG</sequence>
<gene>
    <name evidence="2" type="ORF">V5J35_004078</name>
</gene>
<evidence type="ECO:0000313" key="3">
    <source>
        <dbReference type="Proteomes" id="UP001549366"/>
    </source>
</evidence>
<dbReference type="PROSITE" id="PS51257">
    <property type="entry name" value="PROKAR_LIPOPROTEIN"/>
    <property type="match status" value="1"/>
</dbReference>
<dbReference type="RefSeq" id="WP_354008930.1">
    <property type="nucleotide sequence ID" value="NZ_JBEWTA010000001.1"/>
</dbReference>
<evidence type="ECO:0008006" key="4">
    <source>
        <dbReference type="Google" id="ProtNLM"/>
    </source>
</evidence>
<feature type="signal peptide" evidence="1">
    <location>
        <begin position="1"/>
        <end position="20"/>
    </location>
</feature>
<evidence type="ECO:0000313" key="2">
    <source>
        <dbReference type="EMBL" id="MET4758886.1"/>
    </source>
</evidence>
<accession>A0ABV2SMA7</accession>
<name>A0ABV2SMA7_9GAMM</name>
<dbReference type="EMBL" id="JBEWTB010000002">
    <property type="protein sequence ID" value="MET4758886.1"/>
    <property type="molecule type" value="Genomic_DNA"/>
</dbReference>